<evidence type="ECO:0000256" key="1">
    <source>
        <dbReference type="SAM" id="Phobius"/>
    </source>
</evidence>
<name>A0A8H7D2S0_9AGAR</name>
<keyword evidence="3" id="KW-1185">Reference proteome</keyword>
<evidence type="ECO:0000313" key="3">
    <source>
        <dbReference type="Proteomes" id="UP000620124"/>
    </source>
</evidence>
<dbReference type="SUPFAM" id="SSF64288">
    <property type="entry name" value="Chorismate lyase-like"/>
    <property type="match status" value="1"/>
</dbReference>
<dbReference type="InterPro" id="IPR028978">
    <property type="entry name" value="Chorismate_lyase_/UTRA_dom_sf"/>
</dbReference>
<dbReference type="Proteomes" id="UP000620124">
    <property type="component" value="Unassembled WGS sequence"/>
</dbReference>
<dbReference type="AlphaFoldDB" id="A0A8H7D2S0"/>
<reference evidence="2" key="1">
    <citation type="submission" date="2020-05" db="EMBL/GenBank/DDBJ databases">
        <title>Mycena genomes resolve the evolution of fungal bioluminescence.</title>
        <authorList>
            <person name="Tsai I.J."/>
        </authorList>
    </citation>
    <scope>NUCLEOTIDE SEQUENCE</scope>
    <source>
        <strain evidence="2">CCC161011</strain>
    </source>
</reference>
<protein>
    <submittedName>
        <fullName evidence="2">Uncharacterized protein</fullName>
    </submittedName>
</protein>
<comment type="caution">
    <text evidence="2">The sequence shown here is derived from an EMBL/GenBank/DDBJ whole genome shotgun (WGS) entry which is preliminary data.</text>
</comment>
<sequence>MSAPQKFYTFSPKTTTISFSWPKELTGLERVALSAQGDLQRILSAFFSRPISLALIYSHTFTKRSDDTLEPLSLPNPNAIASASPEFPIVQNRQVHLQCSGKVVCTATSTVKISSSLCAHLFLEEKYGIGQLFSKLGATPSFELLGVGIGGHNDVITVEKGFGGGPQLWRKYRLSVPEIECEILEVFASREMFLRGESWLDGRDQPITSSSLTSRRSTTNTLLWFAFLSMLMFELYMYIAGPSRCI</sequence>
<organism evidence="2 3">
    <name type="scientific">Mycena venus</name>
    <dbReference type="NCBI Taxonomy" id="2733690"/>
    <lineage>
        <taxon>Eukaryota</taxon>
        <taxon>Fungi</taxon>
        <taxon>Dikarya</taxon>
        <taxon>Basidiomycota</taxon>
        <taxon>Agaricomycotina</taxon>
        <taxon>Agaricomycetes</taxon>
        <taxon>Agaricomycetidae</taxon>
        <taxon>Agaricales</taxon>
        <taxon>Marasmiineae</taxon>
        <taxon>Mycenaceae</taxon>
        <taxon>Mycena</taxon>
    </lineage>
</organism>
<evidence type="ECO:0000313" key="2">
    <source>
        <dbReference type="EMBL" id="KAF7356623.1"/>
    </source>
</evidence>
<accession>A0A8H7D2S0</accession>
<dbReference type="EMBL" id="JACAZI010000007">
    <property type="protein sequence ID" value="KAF7356623.1"/>
    <property type="molecule type" value="Genomic_DNA"/>
</dbReference>
<keyword evidence="1" id="KW-0812">Transmembrane</keyword>
<feature type="transmembrane region" description="Helical" evidence="1">
    <location>
        <begin position="222"/>
        <end position="241"/>
    </location>
</feature>
<gene>
    <name evidence="2" type="ORF">MVEN_00996400</name>
</gene>
<dbReference type="Gene3D" id="3.40.1410.10">
    <property type="entry name" value="Chorismate lyase-like"/>
    <property type="match status" value="1"/>
</dbReference>
<keyword evidence="1" id="KW-0472">Membrane</keyword>
<dbReference type="OrthoDB" id="5673at2759"/>
<proteinExistence type="predicted"/>
<keyword evidence="1" id="KW-1133">Transmembrane helix</keyword>